<proteinExistence type="predicted"/>
<keyword evidence="2" id="KW-1185">Reference proteome</keyword>
<dbReference type="Proteomes" id="UP000307440">
    <property type="component" value="Unassembled WGS sequence"/>
</dbReference>
<organism evidence="1 2">
    <name type="scientific">Coprinopsis marcescibilis</name>
    <name type="common">Agaric fungus</name>
    <name type="synonym">Psathyrella marcescibilis</name>
    <dbReference type="NCBI Taxonomy" id="230819"/>
    <lineage>
        <taxon>Eukaryota</taxon>
        <taxon>Fungi</taxon>
        <taxon>Dikarya</taxon>
        <taxon>Basidiomycota</taxon>
        <taxon>Agaricomycotina</taxon>
        <taxon>Agaricomycetes</taxon>
        <taxon>Agaricomycetidae</taxon>
        <taxon>Agaricales</taxon>
        <taxon>Agaricineae</taxon>
        <taxon>Psathyrellaceae</taxon>
        <taxon>Coprinopsis</taxon>
    </lineage>
</organism>
<gene>
    <name evidence="1" type="ORF">FA15DRAFT_113151</name>
</gene>
<protein>
    <submittedName>
        <fullName evidence="1">Uncharacterized protein</fullName>
    </submittedName>
</protein>
<accession>A0A5C3KKI7</accession>
<reference evidence="1 2" key="1">
    <citation type="journal article" date="2019" name="Nat. Ecol. Evol.">
        <title>Megaphylogeny resolves global patterns of mushroom evolution.</title>
        <authorList>
            <person name="Varga T."/>
            <person name="Krizsan K."/>
            <person name="Foldi C."/>
            <person name="Dima B."/>
            <person name="Sanchez-Garcia M."/>
            <person name="Sanchez-Ramirez S."/>
            <person name="Szollosi G.J."/>
            <person name="Szarkandi J.G."/>
            <person name="Papp V."/>
            <person name="Albert L."/>
            <person name="Andreopoulos W."/>
            <person name="Angelini C."/>
            <person name="Antonin V."/>
            <person name="Barry K.W."/>
            <person name="Bougher N.L."/>
            <person name="Buchanan P."/>
            <person name="Buyck B."/>
            <person name="Bense V."/>
            <person name="Catcheside P."/>
            <person name="Chovatia M."/>
            <person name="Cooper J."/>
            <person name="Damon W."/>
            <person name="Desjardin D."/>
            <person name="Finy P."/>
            <person name="Geml J."/>
            <person name="Haridas S."/>
            <person name="Hughes K."/>
            <person name="Justo A."/>
            <person name="Karasinski D."/>
            <person name="Kautmanova I."/>
            <person name="Kiss B."/>
            <person name="Kocsube S."/>
            <person name="Kotiranta H."/>
            <person name="LaButti K.M."/>
            <person name="Lechner B.E."/>
            <person name="Liimatainen K."/>
            <person name="Lipzen A."/>
            <person name="Lukacs Z."/>
            <person name="Mihaltcheva S."/>
            <person name="Morgado L.N."/>
            <person name="Niskanen T."/>
            <person name="Noordeloos M.E."/>
            <person name="Ohm R.A."/>
            <person name="Ortiz-Santana B."/>
            <person name="Ovrebo C."/>
            <person name="Racz N."/>
            <person name="Riley R."/>
            <person name="Savchenko A."/>
            <person name="Shiryaev A."/>
            <person name="Soop K."/>
            <person name="Spirin V."/>
            <person name="Szebenyi C."/>
            <person name="Tomsovsky M."/>
            <person name="Tulloss R.E."/>
            <person name="Uehling J."/>
            <person name="Grigoriev I.V."/>
            <person name="Vagvolgyi C."/>
            <person name="Papp T."/>
            <person name="Martin F.M."/>
            <person name="Miettinen O."/>
            <person name="Hibbett D.S."/>
            <person name="Nagy L.G."/>
        </authorList>
    </citation>
    <scope>NUCLEOTIDE SEQUENCE [LARGE SCALE GENOMIC DNA]</scope>
    <source>
        <strain evidence="1 2">CBS 121175</strain>
    </source>
</reference>
<name>A0A5C3KKI7_COPMA</name>
<dbReference type="OrthoDB" id="2949332at2759"/>
<dbReference type="EMBL" id="ML210289">
    <property type="protein sequence ID" value="TFK20750.1"/>
    <property type="molecule type" value="Genomic_DNA"/>
</dbReference>
<dbReference type="AlphaFoldDB" id="A0A5C3KKI7"/>
<evidence type="ECO:0000313" key="2">
    <source>
        <dbReference type="Proteomes" id="UP000307440"/>
    </source>
</evidence>
<sequence length="115" mass="12204">MSCVNYSTLHGFAAHGCSSSLAVASGSTLSCLSPSFAMFSTSWTRLNTREISEDSKSEISTPDCVPADTFGYTDEITGEEVLFKIPEERREDIFAALAKGDVGSVKASALGLEPL</sequence>
<evidence type="ECO:0000313" key="1">
    <source>
        <dbReference type="EMBL" id="TFK20750.1"/>
    </source>
</evidence>